<gene>
    <name evidence="1" type="ORF">SAMN05421593_2878</name>
</gene>
<dbReference type="EMBL" id="FNWQ01000003">
    <property type="protein sequence ID" value="SEH35091.1"/>
    <property type="molecule type" value="Genomic_DNA"/>
</dbReference>
<evidence type="ECO:0008006" key="3">
    <source>
        <dbReference type="Google" id="ProtNLM"/>
    </source>
</evidence>
<proteinExistence type="predicted"/>
<evidence type="ECO:0000313" key="1">
    <source>
        <dbReference type="EMBL" id="SEH35091.1"/>
    </source>
</evidence>
<dbReference type="OrthoDB" id="1274935at2"/>
<name>A0A1H6HH53_CHRCI</name>
<reference evidence="1 2" key="1">
    <citation type="submission" date="2016-10" db="EMBL/GenBank/DDBJ databases">
        <authorList>
            <person name="de Groot N.N."/>
        </authorList>
    </citation>
    <scope>NUCLEOTIDE SEQUENCE [LARGE SCALE GENOMIC DNA]</scope>
    <source>
        <strain evidence="1 2">DSM 23031</strain>
    </source>
</reference>
<accession>A0A1H6HH53</accession>
<organism evidence="1 2">
    <name type="scientific">Chryseobacterium culicis</name>
    <dbReference type="NCBI Taxonomy" id="680127"/>
    <lineage>
        <taxon>Bacteria</taxon>
        <taxon>Pseudomonadati</taxon>
        <taxon>Bacteroidota</taxon>
        <taxon>Flavobacteriia</taxon>
        <taxon>Flavobacteriales</taxon>
        <taxon>Weeksellaceae</taxon>
        <taxon>Chryseobacterium group</taxon>
        <taxon>Chryseobacterium</taxon>
    </lineage>
</organism>
<dbReference type="RefSeq" id="WP_089692935.1">
    <property type="nucleotide sequence ID" value="NZ_FNWQ01000003.1"/>
</dbReference>
<dbReference type="STRING" id="680127.SAMN05421593_2878"/>
<dbReference type="Proteomes" id="UP000198561">
    <property type="component" value="Unassembled WGS sequence"/>
</dbReference>
<evidence type="ECO:0000313" key="2">
    <source>
        <dbReference type="Proteomes" id="UP000198561"/>
    </source>
</evidence>
<dbReference type="AlphaFoldDB" id="A0A1H6HH53"/>
<protein>
    <recommendedName>
        <fullName evidence="3">Lipoprotein</fullName>
    </recommendedName>
</protein>
<sequence>MKKGSKYLGIVIALISCTSEKELILTDIQPKTINQIKKMSLYEYNNILPLQTSSEKNIFYSNIKPDNIRTSRSTKPLGRLVYIDEPKVLEYFDKKNHNKFVYYHYRNDSLISKVYLVDNLLESNSGLKNKSTITSLDQVKNLLSSSNIKYSEEDIYNDAAIQKKYNIDSVVKINGEKTFLIDNKYPAIVYSTNKLFYIEIIYNKLSNGQRYNWMLEK</sequence>
<dbReference type="PROSITE" id="PS51257">
    <property type="entry name" value="PROKAR_LIPOPROTEIN"/>
    <property type="match status" value="1"/>
</dbReference>